<proteinExistence type="predicted"/>
<organism evidence="1">
    <name type="scientific">Cacopsylla melanoneura</name>
    <dbReference type="NCBI Taxonomy" id="428564"/>
    <lineage>
        <taxon>Eukaryota</taxon>
        <taxon>Metazoa</taxon>
        <taxon>Ecdysozoa</taxon>
        <taxon>Arthropoda</taxon>
        <taxon>Hexapoda</taxon>
        <taxon>Insecta</taxon>
        <taxon>Pterygota</taxon>
        <taxon>Neoptera</taxon>
        <taxon>Paraneoptera</taxon>
        <taxon>Hemiptera</taxon>
        <taxon>Sternorrhyncha</taxon>
        <taxon>Psylloidea</taxon>
        <taxon>Psyllidae</taxon>
        <taxon>Psyllinae</taxon>
        <taxon>Cacopsylla</taxon>
    </lineage>
</organism>
<dbReference type="AlphaFoldDB" id="A0A8D9F1X8"/>
<dbReference type="EMBL" id="HBUF01587402">
    <property type="protein sequence ID" value="CAG6772275.1"/>
    <property type="molecule type" value="Transcribed_RNA"/>
</dbReference>
<evidence type="ECO:0000313" key="1">
    <source>
        <dbReference type="EMBL" id="CAG6772275.1"/>
    </source>
</evidence>
<reference evidence="1" key="1">
    <citation type="submission" date="2021-05" db="EMBL/GenBank/DDBJ databases">
        <authorList>
            <person name="Alioto T."/>
            <person name="Alioto T."/>
            <person name="Gomez Garrido J."/>
        </authorList>
    </citation>
    <scope>NUCLEOTIDE SEQUENCE</scope>
</reference>
<protein>
    <submittedName>
        <fullName evidence="1">Uncharacterized protein</fullName>
    </submittedName>
</protein>
<name>A0A8D9F1X8_9HEMI</name>
<sequence length="263" mass="29896">MKPIFHRFRPQEEVTAVESSGWSSPVVSDIKANGKVRPCSKNVIEDGLSGLPLRATSENINRNNPPKAELHIRRKLCTRIDSCLVSKGYSSQSSDVEERVKKNMDKRKKNFRCNRQVDFFVGESVLVKKYEGKKSKWVSGKIVSKSGYVNYYVEPNPGVFWKRHVDQLLKHSISVFKSTGRVCNNHYDDDLVQSNDNNEDNVQRSHVSVNNDGDTVFHDASDISYGDEASLSFHHVIGDEYVTKSSSPSRPSDWYGYCLRGRM</sequence>
<accession>A0A8D9F1X8</accession>